<sequence length="199" mass="21202">MPEVTGFFRVEFCHHFPGHSLISTSSLKSCLTGVVTPGTLKLPEVIASVIEMCQRAGDPFMSSHLILVHWGSHSRYVKVAGGDYLTNRGVSDGLARFILISSPSVKIRSTGVVTPGILRMPEVIIGGLENFWELVFGGSVINSSSSSMPLPLADYVSSTSWPTSSQLTSDSTSSHDGFPLGSSSELVSISGNVQFPEVV</sequence>
<accession>A0A5B0PGQ7</accession>
<dbReference type="EMBL" id="VDEP01000344">
    <property type="protein sequence ID" value="KAA1099039.1"/>
    <property type="molecule type" value="Genomic_DNA"/>
</dbReference>
<proteinExistence type="predicted"/>
<name>A0A5B0PGQ7_PUCGR</name>
<protein>
    <submittedName>
        <fullName evidence="1">Uncharacterized protein</fullName>
    </submittedName>
</protein>
<dbReference type="Proteomes" id="UP000325313">
    <property type="component" value="Unassembled WGS sequence"/>
</dbReference>
<gene>
    <name evidence="1" type="ORF">PGTUg99_022372</name>
</gene>
<organism evidence="1 2">
    <name type="scientific">Puccinia graminis f. sp. tritici</name>
    <dbReference type="NCBI Taxonomy" id="56615"/>
    <lineage>
        <taxon>Eukaryota</taxon>
        <taxon>Fungi</taxon>
        <taxon>Dikarya</taxon>
        <taxon>Basidiomycota</taxon>
        <taxon>Pucciniomycotina</taxon>
        <taxon>Pucciniomycetes</taxon>
        <taxon>Pucciniales</taxon>
        <taxon>Pucciniaceae</taxon>
        <taxon>Puccinia</taxon>
    </lineage>
</organism>
<dbReference type="AlphaFoldDB" id="A0A5B0PGQ7"/>
<comment type="caution">
    <text evidence="1">The sequence shown here is derived from an EMBL/GenBank/DDBJ whole genome shotgun (WGS) entry which is preliminary data.</text>
</comment>
<reference evidence="1 2" key="1">
    <citation type="submission" date="2019-05" db="EMBL/GenBank/DDBJ databases">
        <title>Emergence of the Ug99 lineage of the wheat stem rust pathogen through somatic hybridization.</title>
        <authorList>
            <person name="Li F."/>
            <person name="Upadhyaya N.M."/>
            <person name="Sperschneider J."/>
            <person name="Matny O."/>
            <person name="Nguyen-Phuc H."/>
            <person name="Mago R."/>
            <person name="Raley C."/>
            <person name="Miller M.E."/>
            <person name="Silverstein K.A.T."/>
            <person name="Henningsen E."/>
            <person name="Hirsch C.D."/>
            <person name="Visser B."/>
            <person name="Pretorius Z.A."/>
            <person name="Steffenson B.J."/>
            <person name="Schwessinger B."/>
            <person name="Dodds P.N."/>
            <person name="Figueroa M."/>
        </authorList>
    </citation>
    <scope>NUCLEOTIDE SEQUENCE [LARGE SCALE GENOMIC DNA]</scope>
    <source>
        <strain evidence="1 2">Ug99</strain>
    </source>
</reference>
<evidence type="ECO:0000313" key="1">
    <source>
        <dbReference type="EMBL" id="KAA1099039.1"/>
    </source>
</evidence>
<evidence type="ECO:0000313" key="2">
    <source>
        <dbReference type="Proteomes" id="UP000325313"/>
    </source>
</evidence>